<dbReference type="EMBL" id="GBXM01024255">
    <property type="protein sequence ID" value="JAH84322.1"/>
    <property type="molecule type" value="Transcribed_RNA"/>
</dbReference>
<reference evidence="1" key="2">
    <citation type="journal article" date="2015" name="Fish Shellfish Immunol.">
        <title>Early steps in the European eel (Anguilla anguilla)-Vibrio vulnificus interaction in the gills: Role of the RtxA13 toxin.</title>
        <authorList>
            <person name="Callol A."/>
            <person name="Pajuelo D."/>
            <person name="Ebbesson L."/>
            <person name="Teles M."/>
            <person name="MacKenzie S."/>
            <person name="Amaro C."/>
        </authorList>
    </citation>
    <scope>NUCLEOTIDE SEQUENCE</scope>
</reference>
<proteinExistence type="predicted"/>
<sequence length="34" mass="3687">MRSISTTVTALPSLELDSLPLASHPIIRVNLIID</sequence>
<protein>
    <submittedName>
        <fullName evidence="1">Uncharacterized protein</fullName>
    </submittedName>
</protein>
<evidence type="ECO:0000313" key="1">
    <source>
        <dbReference type="EMBL" id="JAH84322.1"/>
    </source>
</evidence>
<name>A0A0E9W1U9_ANGAN</name>
<reference evidence="1" key="1">
    <citation type="submission" date="2014-11" db="EMBL/GenBank/DDBJ databases">
        <authorList>
            <person name="Amaro Gonzalez C."/>
        </authorList>
    </citation>
    <scope>NUCLEOTIDE SEQUENCE</scope>
</reference>
<accession>A0A0E9W1U9</accession>
<dbReference type="AlphaFoldDB" id="A0A0E9W1U9"/>
<organism evidence="1">
    <name type="scientific">Anguilla anguilla</name>
    <name type="common">European freshwater eel</name>
    <name type="synonym">Muraena anguilla</name>
    <dbReference type="NCBI Taxonomy" id="7936"/>
    <lineage>
        <taxon>Eukaryota</taxon>
        <taxon>Metazoa</taxon>
        <taxon>Chordata</taxon>
        <taxon>Craniata</taxon>
        <taxon>Vertebrata</taxon>
        <taxon>Euteleostomi</taxon>
        <taxon>Actinopterygii</taxon>
        <taxon>Neopterygii</taxon>
        <taxon>Teleostei</taxon>
        <taxon>Anguilliformes</taxon>
        <taxon>Anguillidae</taxon>
        <taxon>Anguilla</taxon>
    </lineage>
</organism>